<evidence type="ECO:0000313" key="6">
    <source>
        <dbReference type="EMBL" id="AEA45578.1"/>
    </source>
</evidence>
<dbReference type="STRING" id="755732.Fluta_3609"/>
<dbReference type="CDD" id="cd13403">
    <property type="entry name" value="MLTF-like"/>
    <property type="match status" value="1"/>
</dbReference>
<dbReference type="eggNOG" id="COG4623">
    <property type="taxonomic scope" value="Bacteria"/>
</dbReference>
<dbReference type="Pfam" id="PF00497">
    <property type="entry name" value="SBP_bac_3"/>
    <property type="match status" value="1"/>
</dbReference>
<evidence type="ECO:0000256" key="3">
    <source>
        <dbReference type="ARBA" id="ARBA00023237"/>
    </source>
</evidence>
<dbReference type="CDD" id="cd01009">
    <property type="entry name" value="PBP2_YfhD_N"/>
    <property type="match status" value="1"/>
</dbReference>
<name>F2IE14_FLUTR</name>
<evidence type="ECO:0000313" key="7">
    <source>
        <dbReference type="Proteomes" id="UP000007463"/>
    </source>
</evidence>
<dbReference type="RefSeq" id="WP_013688345.1">
    <property type="nucleotide sequence ID" value="NC_015321.1"/>
</dbReference>
<dbReference type="SMART" id="SM00062">
    <property type="entry name" value="PBPb"/>
    <property type="match status" value="1"/>
</dbReference>
<comment type="subcellular location">
    <subcellularLocation>
        <location evidence="1">Cell outer membrane</location>
        <topology evidence="1">Peripheral membrane protein</topology>
    </subcellularLocation>
</comment>
<dbReference type="EMBL" id="CP002542">
    <property type="protein sequence ID" value="AEA45578.1"/>
    <property type="molecule type" value="Genomic_DNA"/>
</dbReference>
<gene>
    <name evidence="6" type="ordered locus">Fluta_3609</name>
</gene>
<accession>F2IE14</accession>
<feature type="signal peptide" evidence="4">
    <location>
        <begin position="1"/>
        <end position="21"/>
    </location>
</feature>
<dbReference type="PANTHER" id="PTHR35936">
    <property type="entry name" value="MEMBRANE-BOUND LYTIC MUREIN TRANSGLYCOSYLASE F"/>
    <property type="match status" value="1"/>
</dbReference>
<dbReference type="AlphaFoldDB" id="F2IE14"/>
<keyword evidence="3" id="KW-0998">Cell outer membrane</keyword>
<dbReference type="SUPFAM" id="SSF53955">
    <property type="entry name" value="Lysozyme-like"/>
    <property type="match status" value="1"/>
</dbReference>
<dbReference type="Gene3D" id="3.40.190.10">
    <property type="entry name" value="Periplasmic binding protein-like II"/>
    <property type="match status" value="2"/>
</dbReference>
<dbReference type="InterPro" id="IPR023346">
    <property type="entry name" value="Lysozyme-like_dom_sf"/>
</dbReference>
<protein>
    <submittedName>
        <fullName evidence="6">Extracellular solute-binding protein family 3</fullName>
    </submittedName>
</protein>
<keyword evidence="7" id="KW-1185">Reference proteome</keyword>
<dbReference type="InterPro" id="IPR008258">
    <property type="entry name" value="Transglycosylase_SLT_dom_1"/>
</dbReference>
<evidence type="ECO:0000259" key="5">
    <source>
        <dbReference type="SMART" id="SM00062"/>
    </source>
</evidence>
<proteinExistence type="predicted"/>
<reference evidence="7" key="2">
    <citation type="submission" date="2011-02" db="EMBL/GenBank/DDBJ databases">
        <title>The complete genome of Fluviicola taffensis DSM 16823.</title>
        <authorList>
            <consortium name="US DOE Joint Genome Institute (JGI-PGF)"/>
            <person name="Lucas S."/>
            <person name="Copeland A."/>
            <person name="Lapidus A."/>
            <person name="Bruce D."/>
            <person name="Goodwin L."/>
            <person name="Pitluck S."/>
            <person name="Kyrpides N."/>
            <person name="Mavromatis K."/>
            <person name="Ivanova N."/>
            <person name="Mikhailova N."/>
            <person name="Pagani I."/>
            <person name="Chertkov O."/>
            <person name="Detter J.C."/>
            <person name="Han C."/>
            <person name="Tapia R."/>
            <person name="Land M."/>
            <person name="Hauser L."/>
            <person name="Markowitz V."/>
            <person name="Cheng J.-F."/>
            <person name="Hugenholtz P."/>
            <person name="Woyke T."/>
            <person name="Wu D."/>
            <person name="Tindall B."/>
            <person name="Pomrenke H.G."/>
            <person name="Brambilla E."/>
            <person name="Klenk H.-P."/>
            <person name="Eisen J.A."/>
        </authorList>
    </citation>
    <scope>NUCLEOTIDE SEQUENCE [LARGE SCALE GENOMIC DNA]</scope>
    <source>
        <strain evidence="7">DSM 16823 / RW262 / RW262</strain>
    </source>
</reference>
<dbReference type="HOGENOM" id="CLU_027494_2_0_10"/>
<dbReference type="PROSITE" id="PS51257">
    <property type="entry name" value="PROKAR_LIPOPROTEIN"/>
    <property type="match status" value="1"/>
</dbReference>
<evidence type="ECO:0000256" key="2">
    <source>
        <dbReference type="ARBA" id="ARBA00022729"/>
    </source>
</evidence>
<dbReference type="GO" id="GO:0009279">
    <property type="term" value="C:cell outer membrane"/>
    <property type="evidence" value="ECO:0007669"/>
    <property type="project" value="UniProtKB-SubCell"/>
</dbReference>
<keyword evidence="2 4" id="KW-0732">Signal</keyword>
<dbReference type="OrthoDB" id="9815002at2"/>
<feature type="chain" id="PRO_5003279766" evidence="4">
    <location>
        <begin position="22"/>
        <end position="474"/>
    </location>
</feature>
<evidence type="ECO:0000256" key="1">
    <source>
        <dbReference type="ARBA" id="ARBA00004339"/>
    </source>
</evidence>
<keyword evidence="3" id="KW-0472">Membrane</keyword>
<evidence type="ECO:0000256" key="4">
    <source>
        <dbReference type="SAM" id="SignalP"/>
    </source>
</evidence>
<feature type="domain" description="Solute-binding protein family 3/N-terminal" evidence="5">
    <location>
        <begin position="50"/>
        <end position="283"/>
    </location>
</feature>
<dbReference type="Gene3D" id="1.10.530.10">
    <property type="match status" value="1"/>
</dbReference>
<dbReference type="SUPFAM" id="SSF53850">
    <property type="entry name" value="Periplasmic binding protein-like II"/>
    <property type="match status" value="1"/>
</dbReference>
<dbReference type="Pfam" id="PF01464">
    <property type="entry name" value="SLT"/>
    <property type="match status" value="1"/>
</dbReference>
<organism evidence="6 7">
    <name type="scientific">Fluviicola taffensis (strain DSM 16823 / NCIMB 13979 / RW262)</name>
    <dbReference type="NCBI Taxonomy" id="755732"/>
    <lineage>
        <taxon>Bacteria</taxon>
        <taxon>Pseudomonadati</taxon>
        <taxon>Bacteroidota</taxon>
        <taxon>Flavobacteriia</taxon>
        <taxon>Flavobacteriales</taxon>
        <taxon>Crocinitomicaceae</taxon>
        <taxon>Fluviicola</taxon>
    </lineage>
</organism>
<dbReference type="Proteomes" id="UP000007463">
    <property type="component" value="Chromosome"/>
</dbReference>
<reference evidence="6 7" key="1">
    <citation type="journal article" date="2011" name="Stand. Genomic Sci.">
        <title>Complete genome sequence of the gliding freshwater bacterium Fluviicola taffensis type strain (RW262).</title>
        <authorList>
            <person name="Woyke T."/>
            <person name="Chertkov O."/>
            <person name="Lapidus A."/>
            <person name="Nolan M."/>
            <person name="Lucas S."/>
            <person name="Del Rio T.G."/>
            <person name="Tice H."/>
            <person name="Cheng J.F."/>
            <person name="Tapia R."/>
            <person name="Han C."/>
            <person name="Goodwin L."/>
            <person name="Pitluck S."/>
            <person name="Liolios K."/>
            <person name="Pagani I."/>
            <person name="Ivanova N."/>
            <person name="Huntemann M."/>
            <person name="Mavromatis K."/>
            <person name="Mikhailova N."/>
            <person name="Pati A."/>
            <person name="Chen A."/>
            <person name="Palaniappan K."/>
            <person name="Land M."/>
            <person name="Hauser L."/>
            <person name="Brambilla E.M."/>
            <person name="Rohde M."/>
            <person name="Mwirichia R."/>
            <person name="Sikorski J."/>
            <person name="Tindall B.J."/>
            <person name="Goker M."/>
            <person name="Bristow J."/>
            <person name="Eisen J.A."/>
            <person name="Markowitz V."/>
            <person name="Hugenholtz P."/>
            <person name="Klenk H.P."/>
            <person name="Kyrpides N.C."/>
        </authorList>
    </citation>
    <scope>NUCLEOTIDE SEQUENCE [LARGE SCALE GENOMIC DNA]</scope>
    <source>
        <strain evidence="7">DSM 16823 / RW262 / RW262</strain>
    </source>
</reference>
<dbReference type="InterPro" id="IPR001638">
    <property type="entry name" value="Solute-binding_3/MltF_N"/>
</dbReference>
<sequence precursor="true">MLKTKNGILRLFIVTSCLFLAACSSEKIDSRKKPLDAHDFDLPGIYKRGSLVVLAENSSTSFFIYKGKKMGFEYEILKEFAEELGVTLEVKIVNNLDEINDILNRGEGDIVACNYTVTRERRAEINFSTPFLQTNQVLIQRKSSPETADQKVSFISDPIQLANKKVVVWEKSSYYTRLIHLQDEIGDTIQIRPTQSQEGVEELIEQVSNGVIDYTVAEKNIAEINDRFYDNLDVSLPISFKQNVAFGLNKKSPILQKRLNIWLSKFMNREAFSYIKRKYFEQIRGSIAGDVNFKSRRGTISPFDAILKAEGIKHNIDWRLVAALIYHESKFNPNARAFGGAYGLMQFMPGTGPKFGVYPTSPPEVQIQGGYKYLTRITKLWVGIKDEEERNKFILASYNAGSGHILDAQRLAEKQGLNPHIWNDNVEKMVMNLGKHAYYTDEVVKSGAFRGNICIRYVRGITSRYETYKTLVKR</sequence>
<dbReference type="KEGG" id="fte:Fluta_3609"/>